<dbReference type="Pfam" id="PF10637">
    <property type="entry name" value="Ofd1_CTDD"/>
    <property type="match status" value="1"/>
</dbReference>
<evidence type="ECO:0000313" key="14">
    <source>
        <dbReference type="Proteomes" id="UP000663829"/>
    </source>
</evidence>
<keyword evidence="3" id="KW-0479">Metal-binding</keyword>
<dbReference type="InterPro" id="IPR005123">
    <property type="entry name" value="Oxoglu/Fe-dep_dioxygenase_dom"/>
</dbReference>
<evidence type="ECO:0000313" key="13">
    <source>
        <dbReference type="EMBL" id="CAF3970332.1"/>
    </source>
</evidence>
<evidence type="ECO:0000256" key="4">
    <source>
        <dbReference type="ARBA" id="ARBA00022896"/>
    </source>
</evidence>
<evidence type="ECO:0000256" key="7">
    <source>
        <dbReference type="ARBA" id="ARBA00023004"/>
    </source>
</evidence>
<keyword evidence="6" id="KW-0560">Oxidoreductase</keyword>
<accession>A0A814WMM0</accession>
<dbReference type="AlphaFoldDB" id="A0A814WMM0"/>
<dbReference type="Gene3D" id="2.60.120.620">
    <property type="entry name" value="q2cbj1_9rhob like domain"/>
    <property type="match status" value="2"/>
</dbReference>
<dbReference type="InterPro" id="IPR019601">
    <property type="entry name" value="Oxoglutarate/Fe-dep_Oase_C"/>
</dbReference>
<dbReference type="InterPro" id="IPR006620">
    <property type="entry name" value="Pro_4_hyd_alph"/>
</dbReference>
<dbReference type="Proteomes" id="UP000681722">
    <property type="component" value="Unassembled WGS sequence"/>
</dbReference>
<dbReference type="InterPro" id="IPR051842">
    <property type="entry name" value="uS12_prolyl_hydroxylase"/>
</dbReference>
<dbReference type="InterPro" id="IPR039558">
    <property type="entry name" value="TPA1/OFD1_N"/>
</dbReference>
<feature type="domain" description="Fe2OG dioxygenase" evidence="11">
    <location>
        <begin position="92"/>
        <end position="199"/>
    </location>
</feature>
<evidence type="ECO:0000256" key="9">
    <source>
        <dbReference type="ARBA" id="ARBA00047444"/>
    </source>
</evidence>
<comment type="cofactor">
    <cofactor evidence="1">
        <name>L-ascorbate</name>
        <dbReference type="ChEBI" id="CHEBI:38290"/>
    </cofactor>
</comment>
<dbReference type="PROSITE" id="PS51471">
    <property type="entry name" value="FE2OG_OXY"/>
    <property type="match status" value="1"/>
</dbReference>
<dbReference type="GO" id="GO:0031543">
    <property type="term" value="F:peptidyl-proline dioxygenase activity"/>
    <property type="evidence" value="ECO:0007669"/>
    <property type="project" value="UniProtKB-ARBA"/>
</dbReference>
<dbReference type="OrthoDB" id="430522at2759"/>
<evidence type="ECO:0000256" key="3">
    <source>
        <dbReference type="ARBA" id="ARBA00022723"/>
    </source>
</evidence>
<sequence>MPHGFVIKLVHEPFSHSIIDDFIIDENNSYLHQLAIELNNIKFNKKDNDLYKFKQSDDLTNITLPAIEKIKQFLYINFKDWLIKATGIQLIDKIDMTCSIYRHTDYLLCHDDDIHGDVEGRRIAFIYYLVPLTWSHQDGGTLDLFDIDENQQPIRIAQSLIPKHNRLTFFEVSDKSYHQVAEVLNEMDTRLSINGWFHGPVHKRPLPYVEIPLKTQKPSEFQQNDLDRIKTCIESMYLDVAIQYDIQSNFQDNSETKLEQFLKKDYYQSLVNDLKRETINWTLRGPYNKRHYEIADISTLPSSINELIQLFGSEPMFTIVASLTGLTSESNENNDDDSEEDRPTSSTSYEPTTKKQKTSTSEACASAVSTSQSSNGCSSLKTCCWNFELRRWKHTYYTLAFDDERDENGDDALDAMLYFGCSESLNDSDCGGDVYYIQKNEDETVNLLSVVPDANCLNLVYRESNDVLKFTKYINSRYKDENYFYEFYACYYNLDKLKID</sequence>
<gene>
    <name evidence="12" type="ORF">GPM918_LOCUS23969</name>
    <name evidence="13" type="ORF">SRO942_LOCUS23968</name>
</gene>
<keyword evidence="4" id="KW-0847">Vitamin C</keyword>
<comment type="caution">
    <text evidence="12">The sequence shown here is derived from an EMBL/GenBank/DDBJ whole genome shotgun (WGS) entry which is preliminary data.</text>
</comment>
<evidence type="ECO:0000313" key="12">
    <source>
        <dbReference type="EMBL" id="CAF1206039.1"/>
    </source>
</evidence>
<dbReference type="Pfam" id="PF13661">
    <property type="entry name" value="2OG-FeII_Oxy_4"/>
    <property type="match status" value="1"/>
</dbReference>
<evidence type="ECO:0000256" key="5">
    <source>
        <dbReference type="ARBA" id="ARBA00022964"/>
    </source>
</evidence>
<evidence type="ECO:0000259" key="11">
    <source>
        <dbReference type="PROSITE" id="PS51471"/>
    </source>
</evidence>
<dbReference type="GO" id="GO:0006449">
    <property type="term" value="P:regulation of translational termination"/>
    <property type="evidence" value="ECO:0007669"/>
    <property type="project" value="TreeGrafter"/>
</dbReference>
<dbReference type="GO" id="GO:0005737">
    <property type="term" value="C:cytoplasm"/>
    <property type="evidence" value="ECO:0007669"/>
    <property type="project" value="TreeGrafter"/>
</dbReference>
<evidence type="ECO:0000256" key="10">
    <source>
        <dbReference type="SAM" id="MobiDB-lite"/>
    </source>
</evidence>
<dbReference type="GO" id="GO:0005506">
    <property type="term" value="F:iron ion binding"/>
    <property type="evidence" value="ECO:0007669"/>
    <property type="project" value="InterPro"/>
</dbReference>
<evidence type="ECO:0000256" key="1">
    <source>
        <dbReference type="ARBA" id="ARBA00001961"/>
    </source>
</evidence>
<keyword evidence="5" id="KW-0223">Dioxygenase</keyword>
<evidence type="ECO:0000256" key="8">
    <source>
        <dbReference type="ARBA" id="ARBA00029938"/>
    </source>
</evidence>
<feature type="region of interest" description="Disordered" evidence="10">
    <location>
        <begin position="327"/>
        <end position="356"/>
    </location>
</feature>
<evidence type="ECO:0000256" key="2">
    <source>
        <dbReference type="ARBA" id="ARBA00007443"/>
    </source>
</evidence>
<comment type="similarity">
    <text evidence="2">Belongs to the TPA1 family.</text>
</comment>
<dbReference type="GO" id="GO:0031418">
    <property type="term" value="F:L-ascorbic acid binding"/>
    <property type="evidence" value="ECO:0007669"/>
    <property type="project" value="UniProtKB-KW"/>
</dbReference>
<name>A0A814WMM0_9BILA</name>
<organism evidence="12 14">
    <name type="scientific">Didymodactylos carnosus</name>
    <dbReference type="NCBI Taxonomy" id="1234261"/>
    <lineage>
        <taxon>Eukaryota</taxon>
        <taxon>Metazoa</taxon>
        <taxon>Spiralia</taxon>
        <taxon>Gnathifera</taxon>
        <taxon>Rotifera</taxon>
        <taxon>Eurotatoria</taxon>
        <taxon>Bdelloidea</taxon>
        <taxon>Philodinida</taxon>
        <taxon>Philodinidae</taxon>
        <taxon>Didymodactylos</taxon>
    </lineage>
</organism>
<dbReference type="PANTHER" id="PTHR12117:SF0">
    <property type="entry name" value="PROLYL 3-HYDROXYLASE OGFOD1"/>
    <property type="match status" value="1"/>
</dbReference>
<evidence type="ECO:0000256" key="6">
    <source>
        <dbReference type="ARBA" id="ARBA00023002"/>
    </source>
</evidence>
<keyword evidence="7" id="KW-0408">Iron</keyword>
<dbReference type="SMART" id="SM00702">
    <property type="entry name" value="P4Hc"/>
    <property type="match status" value="1"/>
</dbReference>
<dbReference type="PANTHER" id="PTHR12117">
    <property type="entry name" value="HISTONE ACETYLTRANSFERASE COMPLEX"/>
    <property type="match status" value="1"/>
</dbReference>
<protein>
    <recommendedName>
        <fullName evidence="8">uS12 prolyl 3-hydroxylase</fullName>
    </recommendedName>
</protein>
<comment type="catalytic activity">
    <reaction evidence="9">
        <text>[ribosomal protein uS12]-L-proline + 2-oxoglutarate + O2 = [ribosomal protein uS12]-(3S)-3-hydroxy-L-proline + succinate + CO2</text>
        <dbReference type="Rhea" id="RHEA:54156"/>
        <dbReference type="Rhea" id="RHEA-COMP:13816"/>
        <dbReference type="Rhea" id="RHEA-COMP:13818"/>
        <dbReference type="ChEBI" id="CHEBI:15379"/>
        <dbReference type="ChEBI" id="CHEBI:16526"/>
        <dbReference type="ChEBI" id="CHEBI:16810"/>
        <dbReference type="ChEBI" id="CHEBI:30031"/>
        <dbReference type="ChEBI" id="CHEBI:50342"/>
        <dbReference type="ChEBI" id="CHEBI:85428"/>
    </reaction>
</comment>
<reference evidence="12" key="1">
    <citation type="submission" date="2021-02" db="EMBL/GenBank/DDBJ databases">
        <authorList>
            <person name="Nowell W R."/>
        </authorList>
    </citation>
    <scope>NUCLEOTIDE SEQUENCE</scope>
</reference>
<dbReference type="EMBL" id="CAJOBC010008764">
    <property type="protein sequence ID" value="CAF3970332.1"/>
    <property type="molecule type" value="Genomic_DNA"/>
</dbReference>
<proteinExistence type="inferred from homology"/>
<keyword evidence="14" id="KW-1185">Reference proteome</keyword>
<dbReference type="EMBL" id="CAJNOQ010008763">
    <property type="protein sequence ID" value="CAF1206039.1"/>
    <property type="molecule type" value="Genomic_DNA"/>
</dbReference>
<dbReference type="Proteomes" id="UP000663829">
    <property type="component" value="Unassembled WGS sequence"/>
</dbReference>